<dbReference type="GO" id="GO:0006307">
    <property type="term" value="P:DNA alkylation repair"/>
    <property type="evidence" value="ECO:0007669"/>
    <property type="project" value="TreeGrafter"/>
</dbReference>
<evidence type="ECO:0000256" key="3">
    <source>
        <dbReference type="ARBA" id="ARBA00022763"/>
    </source>
</evidence>
<gene>
    <name evidence="9" type="ORF">GCM10007852_24520</name>
</gene>
<dbReference type="Gene3D" id="3.30.310.20">
    <property type="entry name" value="DNA-3-methyladenine glycosylase AlkA, N-terminal domain"/>
    <property type="match status" value="1"/>
</dbReference>
<dbReference type="GO" id="GO:0032131">
    <property type="term" value="F:alkylated DNA binding"/>
    <property type="evidence" value="ECO:0007669"/>
    <property type="project" value="TreeGrafter"/>
</dbReference>
<comment type="caution">
    <text evidence="9">The sequence shown here is derived from an EMBL/GenBank/DDBJ whole genome shotgun (WGS) entry which is preliminary data.</text>
</comment>
<dbReference type="InterPro" id="IPR037046">
    <property type="entry name" value="AlkA_N_sf"/>
</dbReference>
<keyword evidence="6" id="KW-0804">Transcription</keyword>
<sequence length="444" mass="50329">MAKDPRFDGVFFVLVKTTGIFCRPVCKVRAPLEKNVAYAFSAIEAVHKGYRPCLRCRPDSAPSSYAWLGVETTVKRACHLLEDFPEQNIETIAQRMGISSRYLSKLFSEYLHISPKQYRLYHQLLRAKYLLHQTTCSIEEVALTVGFNSARQLQTNSKKVFGLSPSKIRQSLPNTQISNASKQIQIFLSYRPPYDWGALRDFFALREIQGNEIITSNGITKVLTIQDQSVRVEMVHDGANNGFCVNVNAENSRFIPMIIKAVQTMLDLHATPLIIDKAMRKSGLPAEKSVPGIRIPGIVNRYEAACRAVLGQQVSIKAAITQLNRLHEHLSEQGEFPSPSAVANSELRFLKMPERRKQALRDLSMLLHNTPDADWDEWLAIKGIGPWTCEYVNMRTHASTDIFLGTDLVVKQQLKKLNEQNVFIDDTQAAPWRSYLTYNIWSQA</sequence>
<organism evidence="9 10">
    <name type="scientific">Agaribacter marinus</name>
    <dbReference type="NCBI Taxonomy" id="1431249"/>
    <lineage>
        <taxon>Bacteria</taxon>
        <taxon>Pseudomonadati</taxon>
        <taxon>Pseudomonadota</taxon>
        <taxon>Gammaproteobacteria</taxon>
        <taxon>Alteromonadales</taxon>
        <taxon>Alteromonadaceae</taxon>
        <taxon>Agaribacter</taxon>
    </lineage>
</organism>
<dbReference type="InterPro" id="IPR010316">
    <property type="entry name" value="AlkA_N"/>
</dbReference>
<dbReference type="GO" id="GO:0003700">
    <property type="term" value="F:DNA-binding transcription factor activity"/>
    <property type="evidence" value="ECO:0007669"/>
    <property type="project" value="InterPro"/>
</dbReference>
<keyword evidence="2" id="KW-0808">Transferase</keyword>
<dbReference type="PANTHER" id="PTHR43003">
    <property type="entry name" value="DNA-3-METHYLADENINE GLYCOSYLASE"/>
    <property type="match status" value="1"/>
</dbReference>
<dbReference type="SUPFAM" id="SSF57884">
    <property type="entry name" value="Ada DNA repair protein, N-terminal domain (N-Ada 10)"/>
    <property type="match status" value="1"/>
</dbReference>
<dbReference type="InterPro" id="IPR018060">
    <property type="entry name" value="HTH_AraC"/>
</dbReference>
<keyword evidence="4" id="KW-0805">Transcription regulation</keyword>
<evidence type="ECO:0000256" key="7">
    <source>
        <dbReference type="ARBA" id="ARBA00023204"/>
    </source>
</evidence>
<evidence type="ECO:0000313" key="9">
    <source>
        <dbReference type="EMBL" id="GLR71544.1"/>
    </source>
</evidence>
<dbReference type="AlphaFoldDB" id="A0AA37T0D1"/>
<dbReference type="SMART" id="SM01009">
    <property type="entry name" value="AlkA_N"/>
    <property type="match status" value="1"/>
</dbReference>
<dbReference type="Pfam" id="PF12833">
    <property type="entry name" value="HTH_18"/>
    <property type="match status" value="1"/>
</dbReference>
<proteinExistence type="predicted"/>
<keyword evidence="5" id="KW-0010">Activator</keyword>
<dbReference type="Gene3D" id="3.40.10.10">
    <property type="entry name" value="DNA Methylphosphotriester Repair Domain"/>
    <property type="match status" value="1"/>
</dbReference>
<reference evidence="9" key="2">
    <citation type="submission" date="2023-01" db="EMBL/GenBank/DDBJ databases">
        <title>Draft genome sequence of Agaribacter marinus strain NBRC 110023.</title>
        <authorList>
            <person name="Sun Q."/>
            <person name="Mori K."/>
        </authorList>
    </citation>
    <scope>NUCLEOTIDE SEQUENCE</scope>
    <source>
        <strain evidence="9">NBRC 110023</strain>
    </source>
</reference>
<dbReference type="Gene3D" id="1.10.340.30">
    <property type="entry name" value="Hypothetical protein, domain 2"/>
    <property type="match status" value="1"/>
</dbReference>
<dbReference type="SUPFAM" id="SSF55945">
    <property type="entry name" value="TATA-box binding protein-like"/>
    <property type="match status" value="1"/>
</dbReference>
<evidence type="ECO:0000256" key="1">
    <source>
        <dbReference type="ARBA" id="ARBA00001947"/>
    </source>
</evidence>
<dbReference type="Gene3D" id="1.10.1670.10">
    <property type="entry name" value="Helix-hairpin-Helix base-excision DNA repair enzymes (C-terminal)"/>
    <property type="match status" value="1"/>
</dbReference>
<keyword evidence="2" id="KW-0489">Methyltransferase</keyword>
<dbReference type="GO" id="GO:0008168">
    <property type="term" value="F:methyltransferase activity"/>
    <property type="evidence" value="ECO:0007669"/>
    <property type="project" value="UniProtKB-KW"/>
</dbReference>
<dbReference type="GO" id="GO:0032259">
    <property type="term" value="P:methylation"/>
    <property type="evidence" value="ECO:0007669"/>
    <property type="project" value="UniProtKB-KW"/>
</dbReference>
<dbReference type="PROSITE" id="PS01124">
    <property type="entry name" value="HTH_ARAC_FAMILY_2"/>
    <property type="match status" value="1"/>
</dbReference>
<evidence type="ECO:0000256" key="4">
    <source>
        <dbReference type="ARBA" id="ARBA00023015"/>
    </source>
</evidence>
<dbReference type="Pfam" id="PF06029">
    <property type="entry name" value="AlkA_N"/>
    <property type="match status" value="1"/>
</dbReference>
<dbReference type="PANTHER" id="PTHR43003:SF13">
    <property type="entry name" value="DNA-3-METHYLADENINE GLYCOSYLASE 2"/>
    <property type="match status" value="1"/>
</dbReference>
<dbReference type="GO" id="GO:0008270">
    <property type="term" value="F:zinc ion binding"/>
    <property type="evidence" value="ECO:0007669"/>
    <property type="project" value="InterPro"/>
</dbReference>
<dbReference type="SUPFAM" id="SSF46689">
    <property type="entry name" value="Homeodomain-like"/>
    <property type="match status" value="2"/>
</dbReference>
<dbReference type="SMART" id="SM00342">
    <property type="entry name" value="HTH_ARAC"/>
    <property type="match status" value="1"/>
</dbReference>
<dbReference type="Gene3D" id="1.10.10.60">
    <property type="entry name" value="Homeodomain-like"/>
    <property type="match status" value="2"/>
</dbReference>
<evidence type="ECO:0000256" key="5">
    <source>
        <dbReference type="ARBA" id="ARBA00023159"/>
    </source>
</evidence>
<protein>
    <submittedName>
        <fullName evidence="9">3-methyladenine DNA glycosylase</fullName>
    </submittedName>
</protein>
<dbReference type="GO" id="GO:0006285">
    <property type="term" value="P:base-excision repair, AP site formation"/>
    <property type="evidence" value="ECO:0007669"/>
    <property type="project" value="TreeGrafter"/>
</dbReference>
<dbReference type="Proteomes" id="UP001156601">
    <property type="component" value="Unassembled WGS sequence"/>
</dbReference>
<keyword evidence="7" id="KW-0234">DNA repair</keyword>
<dbReference type="InterPro" id="IPR023170">
    <property type="entry name" value="HhH_base_excis_C"/>
</dbReference>
<dbReference type="InterPro" id="IPR009057">
    <property type="entry name" value="Homeodomain-like_sf"/>
</dbReference>
<dbReference type="InterPro" id="IPR004026">
    <property type="entry name" value="Ada_DNA_repair_Zn-bd"/>
</dbReference>
<dbReference type="GO" id="GO:0005737">
    <property type="term" value="C:cytoplasm"/>
    <property type="evidence" value="ECO:0007669"/>
    <property type="project" value="TreeGrafter"/>
</dbReference>
<keyword evidence="10" id="KW-1185">Reference proteome</keyword>
<evidence type="ECO:0000313" key="10">
    <source>
        <dbReference type="Proteomes" id="UP001156601"/>
    </source>
</evidence>
<dbReference type="InterPro" id="IPR011257">
    <property type="entry name" value="DNA_glycosylase"/>
</dbReference>
<accession>A0AA37T0D1</accession>
<dbReference type="GO" id="GO:0008725">
    <property type="term" value="F:DNA-3-methyladenine glycosylase activity"/>
    <property type="evidence" value="ECO:0007669"/>
    <property type="project" value="TreeGrafter"/>
</dbReference>
<evidence type="ECO:0000256" key="2">
    <source>
        <dbReference type="ARBA" id="ARBA00022603"/>
    </source>
</evidence>
<dbReference type="SUPFAM" id="SSF48150">
    <property type="entry name" value="DNA-glycosylase"/>
    <property type="match status" value="1"/>
</dbReference>
<dbReference type="InterPro" id="IPR035451">
    <property type="entry name" value="Ada-like_dom_sf"/>
</dbReference>
<dbReference type="EMBL" id="BSOT01000006">
    <property type="protein sequence ID" value="GLR71544.1"/>
    <property type="molecule type" value="Genomic_DNA"/>
</dbReference>
<name>A0AA37T0D1_9ALTE</name>
<dbReference type="GO" id="GO:0032993">
    <property type="term" value="C:protein-DNA complex"/>
    <property type="evidence" value="ECO:0007669"/>
    <property type="project" value="TreeGrafter"/>
</dbReference>
<evidence type="ECO:0000256" key="6">
    <source>
        <dbReference type="ARBA" id="ARBA00023163"/>
    </source>
</evidence>
<evidence type="ECO:0000259" key="8">
    <source>
        <dbReference type="PROSITE" id="PS01124"/>
    </source>
</evidence>
<keyword evidence="3" id="KW-0227">DNA damage</keyword>
<feature type="domain" description="HTH araC/xylS-type" evidence="8">
    <location>
        <begin position="88"/>
        <end position="171"/>
    </location>
</feature>
<comment type="cofactor">
    <cofactor evidence="1">
        <name>Zn(2+)</name>
        <dbReference type="ChEBI" id="CHEBI:29105"/>
    </cofactor>
</comment>
<dbReference type="Pfam" id="PF02805">
    <property type="entry name" value="Ada_Zn_binding"/>
    <property type="match status" value="1"/>
</dbReference>
<dbReference type="InterPro" id="IPR051912">
    <property type="entry name" value="Alkylbase_DNA_Glycosylase/TA"/>
</dbReference>
<reference evidence="9" key="1">
    <citation type="journal article" date="2014" name="Int. J. Syst. Evol. Microbiol.">
        <title>Complete genome sequence of Corynebacterium casei LMG S-19264T (=DSM 44701T), isolated from a smear-ripened cheese.</title>
        <authorList>
            <consortium name="US DOE Joint Genome Institute (JGI-PGF)"/>
            <person name="Walter F."/>
            <person name="Albersmeier A."/>
            <person name="Kalinowski J."/>
            <person name="Ruckert C."/>
        </authorList>
    </citation>
    <scope>NUCLEOTIDE SEQUENCE</scope>
    <source>
        <strain evidence="9">NBRC 110023</strain>
    </source>
</reference>
<dbReference type="GO" id="GO:0043916">
    <property type="term" value="F:DNA-7-methylguanine glycosylase activity"/>
    <property type="evidence" value="ECO:0007669"/>
    <property type="project" value="TreeGrafter"/>
</dbReference>
<dbReference type="GO" id="GO:0043565">
    <property type="term" value="F:sequence-specific DNA binding"/>
    <property type="evidence" value="ECO:0007669"/>
    <property type="project" value="InterPro"/>
</dbReference>